<keyword evidence="2" id="KW-1185">Reference proteome</keyword>
<proteinExistence type="predicted"/>
<sequence length="70" mass="8283">MDSDTNYKEKQTSWLCYSNLEIAKVSIWNLQIAGDDTLFNEDTRHQSWLRSFQPVFLINEKKTHFSNLEG</sequence>
<organism evidence="1 2">
    <name type="scientific">Exocentrus adspersus</name>
    <dbReference type="NCBI Taxonomy" id="1586481"/>
    <lineage>
        <taxon>Eukaryota</taxon>
        <taxon>Metazoa</taxon>
        <taxon>Ecdysozoa</taxon>
        <taxon>Arthropoda</taxon>
        <taxon>Hexapoda</taxon>
        <taxon>Insecta</taxon>
        <taxon>Pterygota</taxon>
        <taxon>Neoptera</taxon>
        <taxon>Endopterygota</taxon>
        <taxon>Coleoptera</taxon>
        <taxon>Polyphaga</taxon>
        <taxon>Cucujiformia</taxon>
        <taxon>Chrysomeloidea</taxon>
        <taxon>Cerambycidae</taxon>
        <taxon>Lamiinae</taxon>
        <taxon>Acanthocinini</taxon>
        <taxon>Exocentrus</taxon>
    </lineage>
</organism>
<protein>
    <submittedName>
        <fullName evidence="1">Uncharacterized protein</fullName>
    </submittedName>
</protein>
<gene>
    <name evidence="1" type="ORF">NQ315_009657</name>
</gene>
<reference evidence="1 2" key="1">
    <citation type="journal article" date="2023" name="Insect Mol. Biol.">
        <title>Genome sequencing provides insights into the evolution of gene families encoding plant cell wall-degrading enzymes in longhorned beetles.</title>
        <authorList>
            <person name="Shin N.R."/>
            <person name="Okamura Y."/>
            <person name="Kirsch R."/>
            <person name="Pauchet Y."/>
        </authorList>
    </citation>
    <scope>NUCLEOTIDE SEQUENCE [LARGE SCALE GENOMIC DNA]</scope>
    <source>
        <strain evidence="1">EAD_L_NR</strain>
    </source>
</reference>
<comment type="caution">
    <text evidence="1">The sequence shown here is derived from an EMBL/GenBank/DDBJ whole genome shotgun (WGS) entry which is preliminary data.</text>
</comment>
<accession>A0AAV8WHU2</accession>
<evidence type="ECO:0000313" key="2">
    <source>
        <dbReference type="Proteomes" id="UP001159042"/>
    </source>
</evidence>
<dbReference type="Proteomes" id="UP001159042">
    <property type="component" value="Unassembled WGS sequence"/>
</dbReference>
<dbReference type="AlphaFoldDB" id="A0AAV8WHU2"/>
<dbReference type="EMBL" id="JANEYG010000001">
    <property type="protein sequence ID" value="KAJ8925807.1"/>
    <property type="molecule type" value="Genomic_DNA"/>
</dbReference>
<name>A0AAV8WHU2_9CUCU</name>
<evidence type="ECO:0000313" key="1">
    <source>
        <dbReference type="EMBL" id="KAJ8925807.1"/>
    </source>
</evidence>